<reference evidence="7" key="1">
    <citation type="submission" date="2015-01" db="EMBL/GenBank/DDBJ databases">
        <title>Draft genome sequence of Rhodococcus pyridinivorans strain KG-16, a hydrocarbon-degrading bacterium.</title>
        <authorList>
            <person name="Aggarwal R.K."/>
            <person name="Dawar C."/>
        </authorList>
    </citation>
    <scope>NUCLEOTIDE SEQUENCE [LARGE SCALE GENOMIC DNA]</scope>
    <source>
        <strain evidence="7">KG-16</strain>
    </source>
</reference>
<feature type="binding site" evidence="5">
    <location>
        <position position="160"/>
    </location>
    <ligand>
        <name>phosphoenolpyruvate</name>
        <dbReference type="ChEBI" id="CHEBI:58702"/>
    </ligand>
</feature>
<dbReference type="InterPro" id="IPR002835">
    <property type="entry name" value="CofC"/>
</dbReference>
<comment type="function">
    <text evidence="5">Guanylyltransferase that catalyzes the activation of phosphoenolpyruvate (PEP) as enolpyruvoyl-2-diphospho-5'-guanosine, via the condensation of PEP with GTP. It is involved in the biosynthesis of coenzyme F420, a hydride carrier cofactor.</text>
</comment>
<dbReference type="GO" id="GO:0043814">
    <property type="term" value="F:phospholactate guanylyltransferase activity"/>
    <property type="evidence" value="ECO:0007669"/>
    <property type="project" value="InterPro"/>
</dbReference>
<comment type="catalytic activity">
    <reaction evidence="5">
        <text>phosphoenolpyruvate + GTP + H(+) = enolpyruvoyl-2-diphospho-5'-guanosine + diphosphate</text>
        <dbReference type="Rhea" id="RHEA:30519"/>
        <dbReference type="ChEBI" id="CHEBI:15378"/>
        <dbReference type="ChEBI" id="CHEBI:33019"/>
        <dbReference type="ChEBI" id="CHEBI:37565"/>
        <dbReference type="ChEBI" id="CHEBI:58702"/>
        <dbReference type="ChEBI" id="CHEBI:143701"/>
        <dbReference type="EC" id="2.7.7.105"/>
    </reaction>
</comment>
<dbReference type="GO" id="GO:0005525">
    <property type="term" value="F:GTP binding"/>
    <property type="evidence" value="ECO:0007669"/>
    <property type="project" value="UniProtKB-KW"/>
</dbReference>
<keyword evidence="1 5" id="KW-0808">Transferase</keyword>
<dbReference type="HAMAP" id="MF_02114">
    <property type="entry name" value="CofC"/>
    <property type="match status" value="1"/>
</dbReference>
<keyword evidence="2 5" id="KW-0548">Nucleotidyltransferase</keyword>
<dbReference type="Proteomes" id="UP000053060">
    <property type="component" value="Unassembled WGS sequence"/>
</dbReference>
<dbReference type="RefSeq" id="WP_060651460.1">
    <property type="nucleotide sequence ID" value="NZ_AZXY01000003.1"/>
</dbReference>
<dbReference type="PANTHER" id="PTHR40392">
    <property type="entry name" value="2-PHOSPHO-L-LACTATE GUANYLYLTRANSFERASE"/>
    <property type="match status" value="1"/>
</dbReference>
<keyword evidence="3 5" id="KW-0547">Nucleotide-binding</keyword>
<dbReference type="NCBIfam" id="TIGR03552">
    <property type="entry name" value="F420_cofC"/>
    <property type="match status" value="1"/>
</dbReference>
<organism evidence="6 7">
    <name type="scientific">Rhodococcus pyridinivorans KG-16</name>
    <dbReference type="NCBI Taxonomy" id="1441730"/>
    <lineage>
        <taxon>Bacteria</taxon>
        <taxon>Bacillati</taxon>
        <taxon>Actinomycetota</taxon>
        <taxon>Actinomycetes</taxon>
        <taxon>Mycobacteriales</taxon>
        <taxon>Nocardiaceae</taxon>
        <taxon>Rhodococcus</taxon>
    </lineage>
</organism>
<evidence type="ECO:0000256" key="1">
    <source>
        <dbReference type="ARBA" id="ARBA00022679"/>
    </source>
</evidence>
<dbReference type="PANTHER" id="PTHR40392:SF1">
    <property type="entry name" value="2-PHOSPHO-L-LACTATE GUANYLYLTRANSFERASE"/>
    <property type="match status" value="1"/>
</dbReference>
<dbReference type="SUPFAM" id="SSF53448">
    <property type="entry name" value="Nucleotide-diphospho-sugar transferases"/>
    <property type="match status" value="1"/>
</dbReference>
<feature type="binding site" evidence="5">
    <location>
        <position position="163"/>
    </location>
    <ligand>
        <name>phosphoenolpyruvate</name>
        <dbReference type="ChEBI" id="CHEBI:58702"/>
    </ligand>
</feature>
<sequence length="233" mass="23931">MPATHVLVPVKALGLAKSRLSHVLDPAARESLVLAMLQDTVTAALSAGDVTVTVVTADERVAAAALDCGADVLPDPVRPDSPDPLNSALLAAARRAREHAPGAELVALQADLPSLRPEEFVLARETARRTGTAVVVDHTASGTTALLHCVSGTLPPLSFGPGSAGRHIDAGAYPVPDALPGLRLDVDTPDDLAAALRLGVGPATAAVLDTVELPLRHRCDSAAGSRRSATMNW</sequence>
<comment type="pathway">
    <text evidence="5">Cofactor biosynthesis; coenzyme F420 biosynthesis.</text>
</comment>
<dbReference type="EMBL" id="AZXY01000003">
    <property type="protein sequence ID" value="KSZ59359.1"/>
    <property type="molecule type" value="Genomic_DNA"/>
</dbReference>
<reference evidence="6 7" key="2">
    <citation type="journal article" date="2016" name="Genome Announc.">
        <title>Draft Genome Sequence of a Versatile Hydrocarbon-Degrading Bacterium, Rhodococcus pyridinivorans Strain KG-16, Collected from Oil Fields in India.</title>
        <authorList>
            <person name="Aggarwal R.K."/>
            <person name="Dawar C."/>
            <person name="Phanindranath R."/>
            <person name="Mutnuri L."/>
            <person name="Dayal A.M."/>
        </authorList>
    </citation>
    <scope>NUCLEOTIDE SEQUENCE [LARGE SCALE GENOMIC DNA]</scope>
    <source>
        <strain evidence="6 7">KG-16</strain>
    </source>
</reference>
<keyword evidence="4 5" id="KW-0342">GTP-binding</keyword>
<comment type="caution">
    <text evidence="6">The sequence shown here is derived from an EMBL/GenBank/DDBJ whole genome shotgun (WGS) entry which is preliminary data.</text>
</comment>
<evidence type="ECO:0000313" key="7">
    <source>
        <dbReference type="Proteomes" id="UP000053060"/>
    </source>
</evidence>
<dbReference type="EC" id="2.7.7.105" evidence="5"/>
<dbReference type="InterPro" id="IPR029044">
    <property type="entry name" value="Nucleotide-diphossugar_trans"/>
</dbReference>
<evidence type="ECO:0000256" key="4">
    <source>
        <dbReference type="ARBA" id="ARBA00023134"/>
    </source>
</evidence>
<proteinExistence type="inferred from homology"/>
<feature type="binding site" evidence="5">
    <location>
        <position position="143"/>
    </location>
    <ligand>
        <name>phosphoenolpyruvate</name>
        <dbReference type="ChEBI" id="CHEBI:58702"/>
    </ligand>
</feature>
<dbReference type="Pfam" id="PF01983">
    <property type="entry name" value="CofC"/>
    <property type="match status" value="1"/>
</dbReference>
<name>A0A0V9UMX6_9NOCA</name>
<comment type="similarity">
    <text evidence="5">Belongs to the CofC family.</text>
</comment>
<protein>
    <recommendedName>
        <fullName evidence="5">Phosphoenolpyruvate guanylyltransferase</fullName>
        <shortName evidence="5">PEP guanylyltransferase</shortName>
        <ecNumber evidence="5">2.7.7.105</ecNumber>
    </recommendedName>
</protein>
<dbReference type="PATRIC" id="fig|1441730.3.peg.1771"/>
<gene>
    <name evidence="5" type="primary">fbiD</name>
    <name evidence="6" type="ORF">Z045_08505</name>
</gene>
<evidence type="ECO:0000256" key="3">
    <source>
        <dbReference type="ARBA" id="ARBA00022741"/>
    </source>
</evidence>
<dbReference type="GO" id="GO:0052645">
    <property type="term" value="P:F420-0 metabolic process"/>
    <property type="evidence" value="ECO:0007669"/>
    <property type="project" value="UniProtKB-UniRule"/>
</dbReference>
<dbReference type="Gene3D" id="3.90.550.10">
    <property type="entry name" value="Spore Coat Polysaccharide Biosynthesis Protein SpsA, Chain A"/>
    <property type="match status" value="1"/>
</dbReference>
<evidence type="ECO:0000256" key="2">
    <source>
        <dbReference type="ARBA" id="ARBA00022695"/>
    </source>
</evidence>
<accession>A0A0V9UMX6</accession>
<evidence type="ECO:0000256" key="5">
    <source>
        <dbReference type="HAMAP-Rule" id="MF_02114"/>
    </source>
</evidence>
<dbReference type="AlphaFoldDB" id="A0A0V9UMX6"/>
<dbReference type="UniPathway" id="UPA00071"/>
<evidence type="ECO:0000313" key="6">
    <source>
        <dbReference type="EMBL" id="KSZ59359.1"/>
    </source>
</evidence>